<keyword evidence="1" id="KW-1133">Transmembrane helix</keyword>
<evidence type="ECO:0000313" key="4">
    <source>
        <dbReference type="Proteomes" id="UP000308038"/>
    </source>
</evidence>
<feature type="transmembrane region" description="Helical" evidence="1">
    <location>
        <begin position="168"/>
        <end position="184"/>
    </location>
</feature>
<keyword evidence="1" id="KW-0812">Transmembrane</keyword>
<feature type="transmembrane region" description="Helical" evidence="1">
    <location>
        <begin position="276"/>
        <end position="294"/>
    </location>
</feature>
<proteinExistence type="predicted"/>
<keyword evidence="4" id="KW-1185">Reference proteome</keyword>
<feature type="transmembrane region" description="Helical" evidence="1">
    <location>
        <begin position="144"/>
        <end position="162"/>
    </location>
</feature>
<dbReference type="EMBL" id="SSTI01000003">
    <property type="protein sequence ID" value="THG41046.1"/>
    <property type="molecule type" value="Genomic_DNA"/>
</dbReference>
<feature type="transmembrane region" description="Helical" evidence="1">
    <location>
        <begin position="191"/>
        <end position="209"/>
    </location>
</feature>
<name>A0ABY2QJF8_9SPHN</name>
<feature type="domain" description="Acyltransferase 3" evidence="2">
    <location>
        <begin position="7"/>
        <end position="294"/>
    </location>
</feature>
<dbReference type="Proteomes" id="UP000308038">
    <property type="component" value="Unassembled WGS sequence"/>
</dbReference>
<keyword evidence="1" id="KW-0472">Membrane</keyword>
<accession>A0ABY2QJF8</accession>
<protein>
    <recommendedName>
        <fullName evidence="2">Acyltransferase 3 domain-containing protein</fullName>
    </recommendedName>
</protein>
<feature type="transmembrane region" description="Helical" evidence="1">
    <location>
        <begin position="71"/>
        <end position="94"/>
    </location>
</feature>
<dbReference type="PANTHER" id="PTHR37312:SF1">
    <property type="entry name" value="MEMBRANE-BOUND ACYLTRANSFERASE YKRP-RELATED"/>
    <property type="match status" value="1"/>
</dbReference>
<reference evidence="3 4" key="1">
    <citation type="submission" date="2019-04" db="EMBL/GenBank/DDBJ databases">
        <title>Microbes associate with the intestines of laboratory mice.</title>
        <authorList>
            <person name="Navarre W."/>
            <person name="Wong E."/>
            <person name="Huang K.C."/>
            <person name="Tropini C."/>
            <person name="Ng K."/>
            <person name="Yu B."/>
        </authorList>
    </citation>
    <scope>NUCLEOTIDE SEQUENCE [LARGE SCALE GENOMIC DNA]</scope>
    <source>
        <strain evidence="3 4">NM83_B4-11</strain>
    </source>
</reference>
<dbReference type="PANTHER" id="PTHR37312">
    <property type="entry name" value="MEMBRANE-BOUND ACYLTRANSFERASE YKRP-RELATED"/>
    <property type="match status" value="1"/>
</dbReference>
<dbReference type="InterPro" id="IPR002656">
    <property type="entry name" value="Acyl_transf_3_dom"/>
</dbReference>
<dbReference type="InterPro" id="IPR052734">
    <property type="entry name" value="Nod_factor_acetyltransferase"/>
</dbReference>
<evidence type="ECO:0000313" key="3">
    <source>
        <dbReference type="EMBL" id="THG41046.1"/>
    </source>
</evidence>
<evidence type="ECO:0000259" key="2">
    <source>
        <dbReference type="Pfam" id="PF01757"/>
    </source>
</evidence>
<feature type="transmembrane region" description="Helical" evidence="1">
    <location>
        <begin position="38"/>
        <end position="59"/>
    </location>
</feature>
<dbReference type="Pfam" id="PF01757">
    <property type="entry name" value="Acyl_transf_3"/>
    <property type="match status" value="1"/>
</dbReference>
<comment type="caution">
    <text evidence="3">The sequence shown here is derived from an EMBL/GenBank/DDBJ whole genome shotgun (WGS) entry which is preliminary data.</text>
</comment>
<feature type="transmembrane region" description="Helical" evidence="1">
    <location>
        <begin position="252"/>
        <end position="270"/>
    </location>
</feature>
<sequence>MMGDRIGWLDTARAIGIVAVVIGHFTSDPAVRAAMFHFHMPLFFMLSGIVFGTPAPARLIRRRAATLLLPYAAWLLVIALSDAAIAAVAGHRAYLPWDHPPAALARLLLGGTFLVAPFGIFWFVTCLFVTQILAALVLRLPARWLPATAAAALAAALLMPALPNPWGVISVPLALFFFLAGILHHRHADRLGGPLTLAAIALALLAPLSRPLDLKVADAGTPLFSILAALGLCHLILLAARRLPRSPAIERLGQASLVIMYVHLTLYYALRDVLSAPLLAPLALGFGVALWMLLDRFDATRWLMLGKTRPNDSANRPVVPRLHHERA</sequence>
<gene>
    <name evidence="3" type="ORF">E5988_05590</name>
</gene>
<feature type="transmembrane region" description="Helical" evidence="1">
    <location>
        <begin position="221"/>
        <end position="240"/>
    </location>
</feature>
<organism evidence="3 4">
    <name type="scientific">Sphingomonas olei</name>
    <dbReference type="NCBI Taxonomy" id="1886787"/>
    <lineage>
        <taxon>Bacteria</taxon>
        <taxon>Pseudomonadati</taxon>
        <taxon>Pseudomonadota</taxon>
        <taxon>Alphaproteobacteria</taxon>
        <taxon>Sphingomonadales</taxon>
        <taxon>Sphingomonadaceae</taxon>
        <taxon>Sphingomonas</taxon>
    </lineage>
</organism>
<evidence type="ECO:0000256" key="1">
    <source>
        <dbReference type="SAM" id="Phobius"/>
    </source>
</evidence>